<dbReference type="InterPro" id="IPR011050">
    <property type="entry name" value="Pectin_lyase_fold/virulence"/>
</dbReference>
<sequence length="466" mass="50685">MWLRNLSVLVAFVLFLFSCRKESFTTNAAALLRTSVDSLHFDTVFTTTGSTSQYFKIVNDNNKGIHLSSVRLAGGAASPFKINVDGIVGPQVSSAEVLANDSLYVYVTVSINPTAQNLPFIIRDSIEIDYNGNKKWVQLDAFGQNAHFFRNRKITGTEVWNNDLPYVILGSLTVDTTATLSINKGCKVYMHADAPFIVNGSLQVNGEKYDSTRVVFSGDRLDDPYRTFPASYPGLIFTASSKNNAINYGIIKNAYQAVVVAGASASIPKLALNETIIDNAYDIGLLGLNTSINARNVLISNCGKNLFLAGGGVYDFKHCTVASFSNDYIQHKDPVLVLTNYTTQGNVVTANSLTASFTNCIFWGEQNGFVKDEAFVDAKNLTPSIAFNKVLWRVQNTPSFSGLTINGGINQNPLFDSVNTAERYYSFRLKGSSPAINAGINANVSLDLDGKPRPVGAPDLGAYEKQ</sequence>
<keyword evidence="2" id="KW-1185">Reference proteome</keyword>
<dbReference type="EMBL" id="CP042433">
    <property type="protein sequence ID" value="QEC58541.1"/>
    <property type="molecule type" value="Genomic_DNA"/>
</dbReference>
<dbReference type="Proteomes" id="UP000321204">
    <property type="component" value="Chromosome"/>
</dbReference>
<dbReference type="PROSITE" id="PS51257">
    <property type="entry name" value="PROKAR_LIPOPROTEIN"/>
    <property type="match status" value="1"/>
</dbReference>
<proteinExistence type="predicted"/>
<dbReference type="KEGG" id="fgg:FSB75_14885"/>
<evidence type="ECO:0008006" key="3">
    <source>
        <dbReference type="Google" id="ProtNLM"/>
    </source>
</evidence>
<evidence type="ECO:0000313" key="1">
    <source>
        <dbReference type="EMBL" id="QEC58541.1"/>
    </source>
</evidence>
<dbReference type="InterPro" id="IPR059226">
    <property type="entry name" value="Choice_anch_Q_dom"/>
</dbReference>
<organism evidence="1 2">
    <name type="scientific">Flavisolibacter ginsenosidimutans</name>
    <dbReference type="NCBI Taxonomy" id="661481"/>
    <lineage>
        <taxon>Bacteria</taxon>
        <taxon>Pseudomonadati</taxon>
        <taxon>Bacteroidota</taxon>
        <taxon>Chitinophagia</taxon>
        <taxon>Chitinophagales</taxon>
        <taxon>Chitinophagaceae</taxon>
        <taxon>Flavisolibacter</taxon>
    </lineage>
</organism>
<dbReference type="RefSeq" id="WP_146791983.1">
    <property type="nucleotide sequence ID" value="NZ_BAABIO010000003.1"/>
</dbReference>
<dbReference type="SUPFAM" id="SSF51126">
    <property type="entry name" value="Pectin lyase-like"/>
    <property type="match status" value="1"/>
</dbReference>
<name>A0A5B8UPD0_9BACT</name>
<dbReference type="OrthoDB" id="1111178at2"/>
<evidence type="ECO:0000313" key="2">
    <source>
        <dbReference type="Proteomes" id="UP000321204"/>
    </source>
</evidence>
<dbReference type="AlphaFoldDB" id="A0A5B8UPD0"/>
<dbReference type="NCBIfam" id="NF041518">
    <property type="entry name" value="choice_anch_Q"/>
    <property type="match status" value="1"/>
</dbReference>
<protein>
    <recommendedName>
        <fullName evidence="3">Right-handed parallel beta-helix repeat-containing protein</fullName>
    </recommendedName>
</protein>
<gene>
    <name evidence="1" type="ORF">FSB75_14885</name>
</gene>
<reference evidence="1 2" key="1">
    <citation type="journal article" date="2015" name="Int. J. Syst. Evol. Microbiol.">
        <title>Flavisolibacter ginsenosidimutans sp. nov., with ginsenoside-converting activity isolated from soil used for cultivating ginseng.</title>
        <authorList>
            <person name="Zhao Y."/>
            <person name="Liu Q."/>
            <person name="Kang M.S."/>
            <person name="Jin F."/>
            <person name="Yu H."/>
            <person name="Im W.T."/>
        </authorList>
    </citation>
    <scope>NUCLEOTIDE SEQUENCE [LARGE SCALE GENOMIC DNA]</scope>
    <source>
        <strain evidence="1 2">Gsoil 636</strain>
    </source>
</reference>
<accession>A0A5B8UPD0</accession>